<feature type="region of interest" description="Disordered" evidence="1">
    <location>
        <begin position="426"/>
        <end position="732"/>
    </location>
</feature>
<evidence type="ECO:0000313" key="3">
    <source>
        <dbReference type="EMBL" id="KAA1134885.1"/>
    </source>
</evidence>
<feature type="region of interest" description="Disordered" evidence="1">
    <location>
        <begin position="205"/>
        <end position="225"/>
    </location>
</feature>
<accession>A0A5B0SBK6</accession>
<dbReference type="EMBL" id="VDEP01000044">
    <property type="protein sequence ID" value="KAA1134885.1"/>
    <property type="molecule type" value="Genomic_DNA"/>
</dbReference>
<keyword evidence="2" id="KW-0472">Membrane</keyword>
<feature type="compositionally biased region" description="Low complexity" evidence="1">
    <location>
        <begin position="675"/>
        <end position="688"/>
    </location>
</feature>
<feature type="compositionally biased region" description="Polar residues" evidence="1">
    <location>
        <begin position="129"/>
        <end position="149"/>
    </location>
</feature>
<proteinExistence type="predicted"/>
<feature type="region of interest" description="Disordered" evidence="1">
    <location>
        <begin position="945"/>
        <end position="1013"/>
    </location>
</feature>
<sequence>MPPQAQSTSSTANTAATQPQQPQQQPQQQQPHQPNRTTTTTNHNSIKRTLSINTTDKLNNNSPNQANSPIPDQEAAANELLARVDLNAALEFIQKQAQTQTPPPPPPDHHLTRTAHKQQPTTPTAQATRIPQSPNLQPSPQTNSTTYPSSLDIKTPATIPQATFPTQLDEPNPTTQDPSSASNSPSRNQRLKTISISILRSVARKRDFSSGTHPASPPGPSAIQSLSPALQSVLSDHHHHTNELGPLKRPFFIVDVRSVTAAAERHQANPNQIRRVEECKRFFSLRYEPIFTTLAEGKPPPSLVKVAEWRRKLQLVSILRKKREQSFRSSSQGSSELLRRPLHEGPSSAEELRLKLRMTIDQPPNLLLSVLPHQQNTYKWICLSARKRRTMWEICPEDVQAYMSTQGAIEDEEELREAERLFGRFDEHPIRHPKSSRQRVNSNKAGSSRWFNDSHHGSISDNDSARSPHSGQTSFHSQNYHLRKHSSGTASSRQIRASGSTSFLPETSQGLPRVSDLSNYRYSSDMSSSQDKYNRRQTNSDIDERDTKNPQVDPASHANPDLSVDVNNLSWSGKTPVSSPYVSSAIPVSPLEPRNNTRTSTTILPSTPVPDDYHTPPQSKTNLSTVQSNLAFPAKQPPRHSSDHGPRPSKPTFVKAKAKKYHSGWSATDEAGNAPSSGSSPLRSNSQPALVPPLDNRHSKQRLSSLARGMTTSHSNPATNLPGSPEKPNLSRNASAKGLLHFAKRSIIPDIPGPSPLLIPDRILGPTSSSSSTSFIPPHPPHLLHPVPLVRPSKLSFFHKPPRDWKGWKFDKSHLIFRNSNNNQKKVSVDLFPPVTDILFVSPFHQPLRNPTHLPKTAAGAAALHSFANYQSVNLPILVTDLTDEEVQETQMLIVMLTSQLEHSEMALKECRDQEYRKYAALLPQIREEIGLEEIPIRKKVGWGCSDQQEDEGRGVEGEGGEGRRNSKGKGVQVSLESDHSSSSTTTEGSVLSRSVQEEEDQDRSEEEHRIGRQPEVPAVVEVVRERLDVCLAQIDATLVSLESHKLAFRARLEEQIRAREAAIHEHELFLASCSERQELMRKDRDLVNQVRRTIKLFGQEARSLDHLKAAFTDGISRPIISALVSFLSKLIGIALKLFALHSAVYRAPFKGLFGAVLGRWIFVLLHRHAHLLLLIDHSFEALVRQKLSSLLLAVGLDPSGAWTSIASAFAAAFRLAKLAFILLNLSILLISLLSILSASLAFWPLRNPPPPRSFSFLANDPLHHHPHSKSSVVSNSNSVKSRVKSTDHLSNPNPLSSAKLVGRRRCGKLETLDK</sequence>
<evidence type="ECO:0000256" key="2">
    <source>
        <dbReference type="SAM" id="Phobius"/>
    </source>
</evidence>
<organism evidence="3 4">
    <name type="scientific">Puccinia graminis f. sp. tritici</name>
    <dbReference type="NCBI Taxonomy" id="56615"/>
    <lineage>
        <taxon>Eukaryota</taxon>
        <taxon>Fungi</taxon>
        <taxon>Dikarya</taxon>
        <taxon>Basidiomycota</taxon>
        <taxon>Pucciniomycotina</taxon>
        <taxon>Pucciniomycetes</taxon>
        <taxon>Pucciniales</taxon>
        <taxon>Pucciniaceae</taxon>
        <taxon>Puccinia</taxon>
    </lineage>
</organism>
<feature type="region of interest" description="Disordered" evidence="1">
    <location>
        <begin position="1"/>
        <end position="71"/>
    </location>
</feature>
<feature type="region of interest" description="Disordered" evidence="1">
    <location>
        <begin position="96"/>
        <end position="192"/>
    </location>
</feature>
<reference evidence="3 4" key="1">
    <citation type="submission" date="2019-05" db="EMBL/GenBank/DDBJ databases">
        <title>Emergence of the Ug99 lineage of the wheat stem rust pathogen through somatic hybridization.</title>
        <authorList>
            <person name="Li F."/>
            <person name="Upadhyaya N.M."/>
            <person name="Sperschneider J."/>
            <person name="Matny O."/>
            <person name="Nguyen-Phuc H."/>
            <person name="Mago R."/>
            <person name="Raley C."/>
            <person name="Miller M.E."/>
            <person name="Silverstein K.A.T."/>
            <person name="Henningsen E."/>
            <person name="Hirsch C.D."/>
            <person name="Visser B."/>
            <person name="Pretorius Z.A."/>
            <person name="Steffenson B.J."/>
            <person name="Schwessinger B."/>
            <person name="Dodds P.N."/>
            <person name="Figueroa M."/>
        </authorList>
    </citation>
    <scope>NUCLEOTIDE SEQUENCE [LARGE SCALE GENOMIC DNA]</scope>
    <source>
        <strain evidence="3 4">Ug99</strain>
    </source>
</reference>
<protein>
    <submittedName>
        <fullName evidence="3">Uncharacterized protein</fullName>
    </submittedName>
</protein>
<feature type="compositionally biased region" description="Polar residues" evidence="1">
    <location>
        <begin position="172"/>
        <end position="192"/>
    </location>
</feature>
<feature type="compositionally biased region" description="Polar residues" evidence="1">
    <location>
        <begin position="47"/>
        <end position="70"/>
    </location>
</feature>
<feature type="compositionally biased region" description="Low complexity" evidence="1">
    <location>
        <begin position="981"/>
        <end position="993"/>
    </location>
</feature>
<evidence type="ECO:0000313" key="4">
    <source>
        <dbReference type="Proteomes" id="UP000325313"/>
    </source>
</evidence>
<feature type="transmembrane region" description="Helical" evidence="2">
    <location>
        <begin position="1190"/>
        <end position="1214"/>
    </location>
</feature>
<feature type="compositionally biased region" description="Polar residues" evidence="1">
    <location>
        <begin position="438"/>
        <end position="451"/>
    </location>
</feature>
<feature type="compositionally biased region" description="Polar residues" evidence="1">
    <location>
        <begin position="487"/>
        <end position="510"/>
    </location>
</feature>
<feature type="compositionally biased region" description="Low complexity" evidence="1">
    <location>
        <begin position="118"/>
        <end position="128"/>
    </location>
</feature>
<feature type="compositionally biased region" description="Basic and acidic residues" evidence="1">
    <location>
        <begin position="452"/>
        <end position="466"/>
    </location>
</feature>
<feature type="compositionally biased region" description="Low complexity" evidence="1">
    <location>
        <begin position="518"/>
        <end position="529"/>
    </location>
</feature>
<feature type="transmembrane region" description="Helical" evidence="2">
    <location>
        <begin position="1221"/>
        <end position="1244"/>
    </location>
</feature>
<gene>
    <name evidence="3" type="ORF">PGTUg99_012112</name>
</gene>
<feature type="transmembrane region" description="Helical" evidence="2">
    <location>
        <begin position="1120"/>
        <end position="1140"/>
    </location>
</feature>
<feature type="compositionally biased region" description="Polar residues" evidence="1">
    <location>
        <begin position="616"/>
        <end position="630"/>
    </location>
</feature>
<comment type="caution">
    <text evidence="3">The sequence shown here is derived from an EMBL/GenBank/DDBJ whole genome shotgun (WGS) entry which is preliminary data.</text>
</comment>
<dbReference type="Proteomes" id="UP000325313">
    <property type="component" value="Unassembled WGS sequence"/>
</dbReference>
<feature type="compositionally biased region" description="Polar residues" evidence="1">
    <location>
        <begin position="467"/>
        <end position="480"/>
    </location>
</feature>
<keyword evidence="2" id="KW-1133">Transmembrane helix</keyword>
<feature type="compositionally biased region" description="Low complexity" evidence="1">
    <location>
        <begin position="1"/>
        <end position="44"/>
    </location>
</feature>
<feature type="compositionally biased region" description="Polar residues" evidence="1">
    <location>
        <begin position="710"/>
        <end position="722"/>
    </location>
</feature>
<keyword evidence="2" id="KW-0812">Transmembrane</keyword>
<feature type="transmembrane region" description="Helical" evidence="2">
    <location>
        <begin position="1152"/>
        <end position="1170"/>
    </location>
</feature>
<evidence type="ECO:0000256" key="1">
    <source>
        <dbReference type="SAM" id="MobiDB-lite"/>
    </source>
</evidence>
<feature type="compositionally biased region" description="Polar residues" evidence="1">
    <location>
        <begin position="565"/>
        <end position="582"/>
    </location>
</feature>
<name>A0A5B0SBK6_PUCGR</name>
<feature type="compositionally biased region" description="Basic and acidic residues" evidence="1">
    <location>
        <begin position="951"/>
        <end position="965"/>
    </location>
</feature>
<feature type="compositionally biased region" description="Polar residues" evidence="1">
    <location>
        <begin position="594"/>
        <end position="605"/>
    </location>
</feature>